<sequence length="321" mass="34182">MTARSPVPGELAGRPFTVGEARRAGMTRARLRHRSLEAGITGVRIPDALGDALDVRCRAATTVMPDAVISHATSAALWGLPLPLGLQRHETIHVTHGSGRRTSSAHRRGVTGHIAVLPAGDITRVGGIRVTNPARTFLDLAGTLALDDLIVLGDAIVCCHDDPFDGLPGVPLTPLSELRRRVQVVGRRRGVVAARAALELVRVGADSPPESRLRLMIVRAGLPEPVPNVVIPVPAARRVIQPDLAFREHRLSLQYDGAHHADPRQHARDIERADLTAAAGWIEVRIGAADMTALVVVPGLGVVPRAVAKVAAALRARGWSR</sequence>
<evidence type="ECO:0000313" key="1">
    <source>
        <dbReference type="EMBL" id="GGC90311.1"/>
    </source>
</evidence>
<reference evidence="2" key="1">
    <citation type="journal article" date="2019" name="Int. J. Syst. Evol. Microbiol.">
        <title>The Global Catalogue of Microorganisms (GCM) 10K type strain sequencing project: providing services to taxonomists for standard genome sequencing and annotation.</title>
        <authorList>
            <consortium name="The Broad Institute Genomics Platform"/>
            <consortium name="The Broad Institute Genome Sequencing Center for Infectious Disease"/>
            <person name="Wu L."/>
            <person name="Ma J."/>
        </authorList>
    </citation>
    <scope>NUCLEOTIDE SEQUENCE [LARGE SCALE GENOMIC DNA]</scope>
    <source>
        <strain evidence="2">CGMCC 1.15480</strain>
    </source>
</reference>
<comment type="caution">
    <text evidence="1">The sequence shown here is derived from an EMBL/GenBank/DDBJ whole genome shotgun (WGS) entry which is preliminary data.</text>
</comment>
<keyword evidence="2" id="KW-1185">Reference proteome</keyword>
<dbReference type="EMBL" id="BMJI01000008">
    <property type="protein sequence ID" value="GGC90311.1"/>
    <property type="molecule type" value="Genomic_DNA"/>
</dbReference>
<organism evidence="1 2">
    <name type="scientific">Tersicoccus solisilvae</name>
    <dbReference type="NCBI Taxonomy" id="1882339"/>
    <lineage>
        <taxon>Bacteria</taxon>
        <taxon>Bacillati</taxon>
        <taxon>Actinomycetota</taxon>
        <taxon>Actinomycetes</taxon>
        <taxon>Micrococcales</taxon>
        <taxon>Micrococcaceae</taxon>
        <taxon>Tersicoccus</taxon>
    </lineage>
</organism>
<gene>
    <name evidence="1" type="ORF">GCM10011512_16550</name>
</gene>
<dbReference type="Proteomes" id="UP000597761">
    <property type="component" value="Unassembled WGS sequence"/>
</dbReference>
<evidence type="ECO:0008006" key="3">
    <source>
        <dbReference type="Google" id="ProtNLM"/>
    </source>
</evidence>
<accession>A0ABQ1PAM7</accession>
<proteinExistence type="predicted"/>
<protein>
    <recommendedName>
        <fullName evidence="3">DUF559 domain-containing protein</fullName>
    </recommendedName>
</protein>
<evidence type="ECO:0000313" key="2">
    <source>
        <dbReference type="Proteomes" id="UP000597761"/>
    </source>
</evidence>
<name>A0ABQ1PAM7_9MICC</name>